<name>A0A0T6LW05_WENVI</name>
<evidence type="ECO:0000259" key="2">
    <source>
        <dbReference type="Pfam" id="PF14065"/>
    </source>
</evidence>
<feature type="domain" description="Pvc16 N-terminal" evidence="2">
    <location>
        <begin position="4"/>
        <end position="179"/>
    </location>
</feature>
<dbReference type="Proteomes" id="UP000050867">
    <property type="component" value="Unassembled WGS sequence"/>
</dbReference>
<sequence>MIHEVDEGLRRLFAECGVAGNGVELAFDAPTKEWVARRNAPTVSVFLHQIREEVDRRQTGTGPEHDADGVVSAHRSPPRWFELAYLVTAWTSRPQDEHRLLSEALRCLVDAEALPPRLLTGTLARLGLSVGLDATGRRQGGPSMSDVWSALGGELKPSIDLRVTAPLTGAGAPAGPPVSEGMVVRVTDRSPGAGAAGAVPGRRLRYDGATGTEPTGLGAARERPLPPGRRRRRGAQP</sequence>
<dbReference type="RefSeq" id="WP_018383555.1">
    <property type="nucleotide sequence ID" value="NZ_LLZU01000005.1"/>
</dbReference>
<dbReference type="EMBL" id="LLZU01000005">
    <property type="protein sequence ID" value="KRV50201.1"/>
    <property type="molecule type" value="Genomic_DNA"/>
</dbReference>
<evidence type="ECO:0000313" key="3">
    <source>
        <dbReference type="EMBL" id="KRV50201.1"/>
    </source>
</evidence>
<accession>A0A0T6LW05</accession>
<dbReference type="AlphaFoldDB" id="A0A0T6LW05"/>
<feature type="compositionally biased region" description="Low complexity" evidence="1">
    <location>
        <begin position="191"/>
        <end position="201"/>
    </location>
</feature>
<evidence type="ECO:0000313" key="4">
    <source>
        <dbReference type="Proteomes" id="UP000050867"/>
    </source>
</evidence>
<dbReference type="STRING" id="76728.AQ490_13830"/>
<comment type="caution">
    <text evidence="3">The sequence shown here is derived from an EMBL/GenBank/DDBJ whole genome shotgun (WGS) entry which is preliminary data.</text>
</comment>
<reference evidence="3 4" key="1">
    <citation type="submission" date="2015-10" db="EMBL/GenBank/DDBJ databases">
        <title>Draft genome sequence of pyrrolomycin-producing Streptomyces vitaminophilus.</title>
        <authorList>
            <person name="Graham D.E."/>
            <person name="Mahan K.M."/>
            <person name="Klingeman D.M."/>
            <person name="Hettich R.L."/>
            <person name="Parry R.J."/>
        </authorList>
    </citation>
    <scope>NUCLEOTIDE SEQUENCE [LARGE SCALE GENOMIC DNA]</scope>
    <source>
        <strain evidence="3 4">ATCC 31673</strain>
    </source>
</reference>
<organism evidence="3 4">
    <name type="scientific">Wenjunlia vitaminophila</name>
    <name type="common">Streptomyces vitaminophilus</name>
    <dbReference type="NCBI Taxonomy" id="76728"/>
    <lineage>
        <taxon>Bacteria</taxon>
        <taxon>Bacillati</taxon>
        <taxon>Actinomycetota</taxon>
        <taxon>Actinomycetes</taxon>
        <taxon>Kitasatosporales</taxon>
        <taxon>Streptomycetaceae</taxon>
        <taxon>Wenjunlia</taxon>
    </lineage>
</organism>
<feature type="region of interest" description="Disordered" evidence="1">
    <location>
        <begin position="189"/>
        <end position="237"/>
    </location>
</feature>
<dbReference type="InterPro" id="IPR025351">
    <property type="entry name" value="Pvc16_N"/>
</dbReference>
<gene>
    <name evidence="3" type="ORF">AQ490_13830</name>
</gene>
<keyword evidence="4" id="KW-1185">Reference proteome</keyword>
<dbReference type="Pfam" id="PF14065">
    <property type="entry name" value="Pvc16_N"/>
    <property type="match status" value="1"/>
</dbReference>
<evidence type="ECO:0000256" key="1">
    <source>
        <dbReference type="SAM" id="MobiDB-lite"/>
    </source>
</evidence>
<proteinExistence type="predicted"/>
<dbReference type="eggNOG" id="ENOG502ZDRH">
    <property type="taxonomic scope" value="Bacteria"/>
</dbReference>
<feature type="compositionally biased region" description="Basic residues" evidence="1">
    <location>
        <begin position="228"/>
        <end position="237"/>
    </location>
</feature>
<protein>
    <recommendedName>
        <fullName evidence="2">Pvc16 N-terminal domain-containing protein</fullName>
    </recommendedName>
</protein>
<dbReference type="OrthoDB" id="5514409at2"/>